<organism evidence="1">
    <name type="scientific">Physcomitrium patens</name>
    <name type="common">Spreading-leaved earth moss</name>
    <name type="synonym">Physcomitrella patens</name>
    <dbReference type="NCBI Taxonomy" id="3218"/>
    <lineage>
        <taxon>Eukaryota</taxon>
        <taxon>Viridiplantae</taxon>
        <taxon>Streptophyta</taxon>
        <taxon>Embryophyta</taxon>
        <taxon>Bryophyta</taxon>
        <taxon>Bryophytina</taxon>
        <taxon>Bryopsida</taxon>
        <taxon>Funariidae</taxon>
        <taxon>Funariales</taxon>
        <taxon>Funariaceae</taxon>
        <taxon>Physcomitrium</taxon>
    </lineage>
</organism>
<dbReference type="AlphaFoldDB" id="A0A2K1J599"/>
<evidence type="ECO:0000313" key="1">
    <source>
        <dbReference type="EMBL" id="PNR36701.1"/>
    </source>
</evidence>
<evidence type="ECO:0000313" key="2">
    <source>
        <dbReference type="EnsemblPlants" id="PAC:32906344.CDS.1"/>
    </source>
</evidence>
<dbReference type="EnsemblPlants" id="Pp3c17_23780V3.2">
    <property type="protein sequence ID" value="PAC:32906345.CDS.1"/>
    <property type="gene ID" value="Pp3c17_23780"/>
</dbReference>
<reference evidence="2" key="3">
    <citation type="submission" date="2020-12" db="UniProtKB">
        <authorList>
            <consortium name="EnsemblPlants"/>
        </authorList>
    </citation>
    <scope>IDENTIFICATION</scope>
</reference>
<gene>
    <name evidence="1" type="ORF">PHYPA_022552</name>
</gene>
<accession>A0A2K1J599</accession>
<sequence>MGVISIKDFFPITTQRGYSYINSCTSLGVQFKIDLSCLCKTEGRVRRSNGN</sequence>
<dbReference type="InParanoid" id="A0A2K1J599"/>
<keyword evidence="3" id="KW-1185">Reference proteome</keyword>
<dbReference type="EnsemblPlants" id="Pp3c17_23780V3.1">
    <property type="protein sequence ID" value="PAC:32906344.CDS.1"/>
    <property type="gene ID" value="Pp3c17_23780"/>
</dbReference>
<dbReference type="Gramene" id="Pp3c17_23780V3.2">
    <property type="protein sequence ID" value="PAC:32906345.CDS.1"/>
    <property type="gene ID" value="Pp3c17_23780"/>
</dbReference>
<dbReference type="Gramene" id="Pp3c17_23780V3.1">
    <property type="protein sequence ID" value="PAC:32906344.CDS.1"/>
    <property type="gene ID" value="Pp3c17_23780"/>
</dbReference>
<reference evidence="1 3" key="1">
    <citation type="journal article" date="2008" name="Science">
        <title>The Physcomitrella genome reveals evolutionary insights into the conquest of land by plants.</title>
        <authorList>
            <person name="Rensing S."/>
            <person name="Lang D."/>
            <person name="Zimmer A."/>
            <person name="Terry A."/>
            <person name="Salamov A."/>
            <person name="Shapiro H."/>
            <person name="Nishiyama T."/>
            <person name="Perroud P.-F."/>
            <person name="Lindquist E."/>
            <person name="Kamisugi Y."/>
            <person name="Tanahashi T."/>
            <person name="Sakakibara K."/>
            <person name="Fujita T."/>
            <person name="Oishi K."/>
            <person name="Shin-I T."/>
            <person name="Kuroki Y."/>
            <person name="Toyoda A."/>
            <person name="Suzuki Y."/>
            <person name="Hashimoto A."/>
            <person name="Yamaguchi K."/>
            <person name="Sugano A."/>
            <person name="Kohara Y."/>
            <person name="Fujiyama A."/>
            <person name="Anterola A."/>
            <person name="Aoki S."/>
            <person name="Ashton N."/>
            <person name="Barbazuk W.B."/>
            <person name="Barker E."/>
            <person name="Bennetzen J."/>
            <person name="Bezanilla M."/>
            <person name="Blankenship R."/>
            <person name="Cho S.H."/>
            <person name="Dutcher S."/>
            <person name="Estelle M."/>
            <person name="Fawcett J.A."/>
            <person name="Gundlach H."/>
            <person name="Hanada K."/>
            <person name="Heyl A."/>
            <person name="Hicks K.A."/>
            <person name="Hugh J."/>
            <person name="Lohr M."/>
            <person name="Mayer K."/>
            <person name="Melkozernov A."/>
            <person name="Murata T."/>
            <person name="Nelson D."/>
            <person name="Pils B."/>
            <person name="Prigge M."/>
            <person name="Reiss B."/>
            <person name="Renner T."/>
            <person name="Rombauts S."/>
            <person name="Rushton P."/>
            <person name="Sanderfoot A."/>
            <person name="Schween G."/>
            <person name="Shiu S.-H."/>
            <person name="Stueber K."/>
            <person name="Theodoulou F.L."/>
            <person name="Tu H."/>
            <person name="Van de Peer Y."/>
            <person name="Verrier P.J."/>
            <person name="Waters E."/>
            <person name="Wood A."/>
            <person name="Yang L."/>
            <person name="Cove D."/>
            <person name="Cuming A."/>
            <person name="Hasebe M."/>
            <person name="Lucas S."/>
            <person name="Mishler D.B."/>
            <person name="Reski R."/>
            <person name="Grigoriev I."/>
            <person name="Quatrano R.S."/>
            <person name="Boore J.L."/>
        </authorList>
    </citation>
    <scope>NUCLEOTIDE SEQUENCE [LARGE SCALE GENOMIC DNA]</scope>
    <source>
        <strain evidence="2 3">cv. Gransden 2004</strain>
    </source>
</reference>
<name>A0A2K1J599_PHYPA</name>
<protein>
    <submittedName>
        <fullName evidence="1 2">Uncharacterized protein</fullName>
    </submittedName>
</protein>
<dbReference type="Proteomes" id="UP000006727">
    <property type="component" value="Chromosome 17"/>
</dbReference>
<evidence type="ECO:0000313" key="3">
    <source>
        <dbReference type="Proteomes" id="UP000006727"/>
    </source>
</evidence>
<dbReference type="EMBL" id="ABEU02000017">
    <property type="protein sequence ID" value="PNR36701.1"/>
    <property type="molecule type" value="Genomic_DNA"/>
</dbReference>
<proteinExistence type="predicted"/>
<dbReference type="PaxDb" id="3218-PP1S68_268V6.1"/>
<reference evidence="1 3" key="2">
    <citation type="journal article" date="2018" name="Plant J.">
        <title>The Physcomitrella patens chromosome-scale assembly reveals moss genome structure and evolution.</title>
        <authorList>
            <person name="Lang D."/>
            <person name="Ullrich K.K."/>
            <person name="Murat F."/>
            <person name="Fuchs J."/>
            <person name="Jenkins J."/>
            <person name="Haas F.B."/>
            <person name="Piednoel M."/>
            <person name="Gundlach H."/>
            <person name="Van Bel M."/>
            <person name="Meyberg R."/>
            <person name="Vives C."/>
            <person name="Morata J."/>
            <person name="Symeonidi A."/>
            <person name="Hiss M."/>
            <person name="Muchero W."/>
            <person name="Kamisugi Y."/>
            <person name="Saleh O."/>
            <person name="Blanc G."/>
            <person name="Decker E.L."/>
            <person name="van Gessel N."/>
            <person name="Grimwood J."/>
            <person name="Hayes R.D."/>
            <person name="Graham S.W."/>
            <person name="Gunter L.E."/>
            <person name="McDaniel S.F."/>
            <person name="Hoernstein S.N.W."/>
            <person name="Larsson A."/>
            <person name="Li F.W."/>
            <person name="Perroud P.F."/>
            <person name="Phillips J."/>
            <person name="Ranjan P."/>
            <person name="Rokshar D.S."/>
            <person name="Rothfels C.J."/>
            <person name="Schneider L."/>
            <person name="Shu S."/>
            <person name="Stevenson D.W."/>
            <person name="Thummler F."/>
            <person name="Tillich M."/>
            <person name="Villarreal Aguilar J.C."/>
            <person name="Widiez T."/>
            <person name="Wong G.K."/>
            <person name="Wymore A."/>
            <person name="Zhang Y."/>
            <person name="Zimmer A.D."/>
            <person name="Quatrano R.S."/>
            <person name="Mayer K.F.X."/>
            <person name="Goodstein D."/>
            <person name="Casacuberta J.M."/>
            <person name="Vandepoele K."/>
            <person name="Reski R."/>
            <person name="Cuming A.C."/>
            <person name="Tuskan G.A."/>
            <person name="Maumus F."/>
            <person name="Salse J."/>
            <person name="Schmutz J."/>
            <person name="Rensing S.A."/>
        </authorList>
    </citation>
    <scope>NUCLEOTIDE SEQUENCE [LARGE SCALE GENOMIC DNA]</scope>
    <source>
        <strain evidence="2 3">cv. Gransden 2004</strain>
    </source>
</reference>